<dbReference type="InterPro" id="IPR023631">
    <property type="entry name" value="Amidase_dom"/>
</dbReference>
<dbReference type="OrthoDB" id="566138at2759"/>
<dbReference type="PANTHER" id="PTHR42678">
    <property type="entry name" value="AMIDASE"/>
    <property type="match status" value="1"/>
</dbReference>
<evidence type="ECO:0000259" key="1">
    <source>
        <dbReference type="Pfam" id="PF01425"/>
    </source>
</evidence>
<name>A0A6G1G601_9PEZI</name>
<dbReference type="RefSeq" id="XP_033534890.1">
    <property type="nucleotide sequence ID" value="XM_033679270.1"/>
</dbReference>
<gene>
    <name evidence="2 4" type="ORF">P152DRAFT_457626</name>
</gene>
<dbReference type="Pfam" id="PF01425">
    <property type="entry name" value="Amidase"/>
    <property type="match status" value="1"/>
</dbReference>
<evidence type="ECO:0000313" key="4">
    <source>
        <dbReference type="RefSeq" id="XP_033534890.1"/>
    </source>
</evidence>
<evidence type="ECO:0000313" key="2">
    <source>
        <dbReference type="EMBL" id="KAF1813259.1"/>
    </source>
</evidence>
<dbReference type="PANTHER" id="PTHR42678:SF34">
    <property type="entry name" value="OS04G0183300 PROTEIN"/>
    <property type="match status" value="1"/>
</dbReference>
<reference evidence="4" key="2">
    <citation type="submission" date="2020-04" db="EMBL/GenBank/DDBJ databases">
        <authorList>
            <consortium name="NCBI Genome Project"/>
        </authorList>
    </citation>
    <scope>NUCLEOTIDE SEQUENCE</scope>
    <source>
        <strain evidence="4">CBS 781.70</strain>
    </source>
</reference>
<evidence type="ECO:0000313" key="3">
    <source>
        <dbReference type="Proteomes" id="UP000504638"/>
    </source>
</evidence>
<sequence>MLDDERSAGSIRGPLHGIPILIKNNIATYDMMGATAGSWALAGAKVPMDATVARKLRAAGAIIIGKTSITQWANFRSLNASNGWSALGSQVYGPYFPESRSVGQF</sequence>
<reference evidence="2 4" key="1">
    <citation type="submission" date="2020-01" db="EMBL/GenBank/DDBJ databases">
        <authorList>
            <consortium name="DOE Joint Genome Institute"/>
            <person name="Haridas S."/>
            <person name="Albert R."/>
            <person name="Binder M."/>
            <person name="Bloem J."/>
            <person name="Labutti K."/>
            <person name="Salamov A."/>
            <person name="Andreopoulos B."/>
            <person name="Baker S.E."/>
            <person name="Barry K."/>
            <person name="Bills G."/>
            <person name="Bluhm B.H."/>
            <person name="Cannon C."/>
            <person name="Castanera R."/>
            <person name="Culley D.E."/>
            <person name="Daum C."/>
            <person name="Ezra D."/>
            <person name="Gonzalez J.B."/>
            <person name="Henrissat B."/>
            <person name="Kuo A."/>
            <person name="Liang C."/>
            <person name="Lipzen A."/>
            <person name="Lutzoni F."/>
            <person name="Magnuson J."/>
            <person name="Mondo S."/>
            <person name="Nolan M."/>
            <person name="Ohm R."/>
            <person name="Pangilinan J."/>
            <person name="Park H.-J."/>
            <person name="Ramirez L."/>
            <person name="Alfaro M."/>
            <person name="Sun H."/>
            <person name="Tritt A."/>
            <person name="Yoshinaga Y."/>
            <person name="Zwiers L.-H."/>
            <person name="Turgeon B.G."/>
            <person name="Goodwin S.B."/>
            <person name="Spatafora J.W."/>
            <person name="Crous P.W."/>
            <person name="Grigoriev I.V."/>
        </authorList>
    </citation>
    <scope>NUCLEOTIDE SEQUENCE</scope>
    <source>
        <strain evidence="2 4">CBS 781.70</strain>
    </source>
</reference>
<feature type="domain" description="Amidase" evidence="1">
    <location>
        <begin position="3"/>
        <end position="77"/>
    </location>
</feature>
<dbReference type="InterPro" id="IPR036928">
    <property type="entry name" value="AS_sf"/>
</dbReference>
<accession>A0A6G1G601</accession>
<proteinExistence type="predicted"/>
<organism evidence="2">
    <name type="scientific">Eremomyces bilateralis CBS 781.70</name>
    <dbReference type="NCBI Taxonomy" id="1392243"/>
    <lineage>
        <taxon>Eukaryota</taxon>
        <taxon>Fungi</taxon>
        <taxon>Dikarya</taxon>
        <taxon>Ascomycota</taxon>
        <taxon>Pezizomycotina</taxon>
        <taxon>Dothideomycetes</taxon>
        <taxon>Dothideomycetes incertae sedis</taxon>
        <taxon>Eremomycetales</taxon>
        <taxon>Eremomycetaceae</taxon>
        <taxon>Eremomyces</taxon>
    </lineage>
</organism>
<dbReference type="SUPFAM" id="SSF75304">
    <property type="entry name" value="Amidase signature (AS) enzymes"/>
    <property type="match status" value="1"/>
</dbReference>
<dbReference type="Gene3D" id="3.90.1300.10">
    <property type="entry name" value="Amidase signature (AS) domain"/>
    <property type="match status" value="1"/>
</dbReference>
<dbReference type="Proteomes" id="UP000504638">
    <property type="component" value="Unplaced"/>
</dbReference>
<dbReference type="EMBL" id="ML975155">
    <property type="protein sequence ID" value="KAF1813259.1"/>
    <property type="molecule type" value="Genomic_DNA"/>
</dbReference>
<reference evidence="4" key="3">
    <citation type="submission" date="2025-04" db="UniProtKB">
        <authorList>
            <consortium name="RefSeq"/>
        </authorList>
    </citation>
    <scope>IDENTIFICATION</scope>
    <source>
        <strain evidence="4">CBS 781.70</strain>
    </source>
</reference>
<dbReference type="AlphaFoldDB" id="A0A6G1G601"/>
<protein>
    <submittedName>
        <fullName evidence="2 4">Amidase signature enzyme</fullName>
    </submittedName>
</protein>
<keyword evidence="3" id="KW-1185">Reference proteome</keyword>
<dbReference type="GeneID" id="54419840"/>